<evidence type="ECO:0000313" key="2">
    <source>
        <dbReference type="EMBL" id="OSM03962.1"/>
    </source>
</evidence>
<gene>
    <name evidence="2" type="ORF">MAIT1_03792</name>
</gene>
<comment type="caution">
    <text evidence="2">The sequence shown here is derived from an EMBL/GenBank/DDBJ whole genome shotgun (WGS) entry which is preliminary data.</text>
</comment>
<keyword evidence="1" id="KW-1133">Transmembrane helix</keyword>
<keyword evidence="1" id="KW-0812">Transmembrane</keyword>
<feature type="transmembrane region" description="Helical" evidence="1">
    <location>
        <begin position="44"/>
        <end position="72"/>
    </location>
</feature>
<reference evidence="2 3" key="1">
    <citation type="journal article" date="2016" name="BMC Genomics">
        <title>Combined genomic and structural analyses of a cultured magnetotactic bacterium reveals its niche adaptation to a dynamic environment.</title>
        <authorList>
            <person name="Araujo A.C."/>
            <person name="Morillo V."/>
            <person name="Cypriano J."/>
            <person name="Teixeira L.C."/>
            <person name="Leao P."/>
            <person name="Lyra S."/>
            <person name="Almeida L.G."/>
            <person name="Bazylinski D.A."/>
            <person name="Vasconcellos A.T."/>
            <person name="Abreu F."/>
            <person name="Lins U."/>
        </authorList>
    </citation>
    <scope>NUCLEOTIDE SEQUENCE [LARGE SCALE GENOMIC DNA]</scope>
    <source>
        <strain evidence="2 3">IT-1</strain>
    </source>
</reference>
<evidence type="ECO:0000313" key="3">
    <source>
        <dbReference type="Proteomes" id="UP000194003"/>
    </source>
</evidence>
<accession>A0A1Y2K6J2</accession>
<proteinExistence type="predicted"/>
<protein>
    <submittedName>
        <fullName evidence="2">Uncharacterized protein</fullName>
    </submittedName>
</protein>
<name>A0A1Y2K6J2_9PROT</name>
<keyword evidence="1" id="KW-0472">Membrane</keyword>
<sequence>MRDLVAESLGEMHPALFPITGILLTFYIRLFPPPDSENRVYKTVVALLNTLSILLWLLLAWLVLMVGLAFIAP</sequence>
<keyword evidence="3" id="KW-1185">Reference proteome</keyword>
<dbReference type="RefSeq" id="WP_143814764.1">
    <property type="nucleotide sequence ID" value="NZ_LVJN01000019.1"/>
</dbReference>
<evidence type="ECO:0000256" key="1">
    <source>
        <dbReference type="SAM" id="Phobius"/>
    </source>
</evidence>
<dbReference type="EMBL" id="LVJN01000019">
    <property type="protein sequence ID" value="OSM03962.1"/>
    <property type="molecule type" value="Genomic_DNA"/>
</dbReference>
<dbReference type="Proteomes" id="UP000194003">
    <property type="component" value="Unassembled WGS sequence"/>
</dbReference>
<feature type="transmembrane region" description="Helical" evidence="1">
    <location>
        <begin position="12"/>
        <end position="32"/>
    </location>
</feature>
<organism evidence="2 3">
    <name type="scientific">Magnetofaba australis IT-1</name>
    <dbReference type="NCBI Taxonomy" id="1434232"/>
    <lineage>
        <taxon>Bacteria</taxon>
        <taxon>Pseudomonadati</taxon>
        <taxon>Pseudomonadota</taxon>
        <taxon>Magnetococcia</taxon>
        <taxon>Magnetococcales</taxon>
        <taxon>Magnetococcaceae</taxon>
        <taxon>Magnetofaba</taxon>
    </lineage>
</organism>
<dbReference type="AlphaFoldDB" id="A0A1Y2K6J2"/>